<dbReference type="HOGENOM" id="CLU_660176_0_0_7"/>
<dbReference type="Pfam" id="PF04610">
    <property type="entry name" value="TrbL"/>
    <property type="match status" value="1"/>
</dbReference>
<dbReference type="eggNOG" id="COG3846">
    <property type="taxonomic scope" value="Bacteria"/>
</dbReference>
<dbReference type="GO" id="GO:0030255">
    <property type="term" value="P:protein secretion by the type IV secretion system"/>
    <property type="evidence" value="ECO:0007669"/>
    <property type="project" value="InterPro"/>
</dbReference>
<accession>F8KPI4</accession>
<comment type="subcellular location">
    <subcellularLocation>
        <location evidence="1">Membrane</location>
        <topology evidence="1">Multi-pass membrane protein</topology>
    </subcellularLocation>
</comment>
<feature type="transmembrane region" description="Helical" evidence="5">
    <location>
        <begin position="226"/>
        <end position="247"/>
    </location>
</feature>
<dbReference type="Proteomes" id="UP000008387">
    <property type="component" value="Chromosome"/>
</dbReference>
<evidence type="ECO:0000313" key="6">
    <source>
        <dbReference type="EMBL" id="CCB80708.1"/>
    </source>
</evidence>
<feature type="transmembrane region" description="Helical" evidence="5">
    <location>
        <begin position="198"/>
        <end position="214"/>
    </location>
</feature>
<feature type="transmembrane region" description="Helical" evidence="5">
    <location>
        <begin position="67"/>
        <end position="87"/>
    </location>
</feature>
<dbReference type="EMBL" id="FR871757">
    <property type="protein sequence ID" value="CCB80708.1"/>
    <property type="molecule type" value="Genomic_DNA"/>
</dbReference>
<gene>
    <name evidence="6" type="ordered locus">HBZC1_17220</name>
</gene>
<evidence type="ECO:0000256" key="1">
    <source>
        <dbReference type="ARBA" id="ARBA00004141"/>
    </source>
</evidence>
<dbReference type="GO" id="GO:0016020">
    <property type="term" value="C:membrane"/>
    <property type="evidence" value="ECO:0007669"/>
    <property type="project" value="UniProtKB-SubCell"/>
</dbReference>
<organism evidence="6 7">
    <name type="scientific">Helicobacter bizzozeronii (strain CIII-1)</name>
    <dbReference type="NCBI Taxonomy" id="1002804"/>
    <lineage>
        <taxon>Bacteria</taxon>
        <taxon>Pseudomonadati</taxon>
        <taxon>Campylobacterota</taxon>
        <taxon>Epsilonproteobacteria</taxon>
        <taxon>Campylobacterales</taxon>
        <taxon>Helicobacteraceae</taxon>
        <taxon>Helicobacter</taxon>
    </lineage>
</organism>
<protein>
    <submittedName>
        <fullName evidence="6">Uncharacterized protein</fullName>
    </submittedName>
</protein>
<dbReference type="STRING" id="1002804.HBZC1_17220"/>
<evidence type="ECO:0000256" key="5">
    <source>
        <dbReference type="SAM" id="Phobius"/>
    </source>
</evidence>
<dbReference type="KEGG" id="hbi:HBZC1_17220"/>
<evidence type="ECO:0000256" key="4">
    <source>
        <dbReference type="ARBA" id="ARBA00023136"/>
    </source>
</evidence>
<feature type="transmembrane region" description="Helical" evidence="5">
    <location>
        <begin position="169"/>
        <end position="192"/>
    </location>
</feature>
<dbReference type="InterPro" id="IPR007688">
    <property type="entry name" value="Conjugal_tfr_TrbL/VirB6"/>
</dbReference>
<evidence type="ECO:0000256" key="2">
    <source>
        <dbReference type="ARBA" id="ARBA00022692"/>
    </source>
</evidence>
<keyword evidence="2 5" id="KW-0812">Transmembrane</keyword>
<dbReference type="AlphaFoldDB" id="F8KPI4"/>
<dbReference type="RefSeq" id="WP_013891086.1">
    <property type="nucleotide sequence ID" value="NC_015674.1"/>
</dbReference>
<reference evidence="6 7" key="1">
    <citation type="journal article" date="2011" name="J. Bacteriol.">
        <title>Genome sequence of Helicobacter bizzozeronii strain CIII-1, an isolate from human gastric mucosa.</title>
        <authorList>
            <person name="Schott T."/>
            <person name="Rossi M."/>
            <person name="Hanninen M.L."/>
        </authorList>
    </citation>
    <scope>NUCLEOTIDE SEQUENCE [LARGE SCALE GENOMIC DNA]</scope>
    <source>
        <strain evidence="6 7">CIII-1</strain>
    </source>
</reference>
<keyword evidence="4 5" id="KW-0472">Membrane</keyword>
<name>F8KPI4_HELBC</name>
<feature type="transmembrane region" description="Helical" evidence="5">
    <location>
        <begin position="36"/>
        <end position="55"/>
    </location>
</feature>
<keyword evidence="7" id="KW-1185">Reference proteome</keyword>
<evidence type="ECO:0000313" key="7">
    <source>
        <dbReference type="Proteomes" id="UP000008387"/>
    </source>
</evidence>
<keyword evidence="3 5" id="KW-1133">Transmembrane helix</keyword>
<feature type="transmembrane region" description="Helical" evidence="5">
    <location>
        <begin position="282"/>
        <end position="300"/>
    </location>
</feature>
<proteinExistence type="predicted"/>
<evidence type="ECO:0000256" key="3">
    <source>
        <dbReference type="ARBA" id="ARBA00022989"/>
    </source>
</evidence>
<sequence length="381" mass="42464">MEDNHPVGSVFGKAMYYFQGPADKVVNNLATQMTEFFKVQMGLNIILTILFMWWAYKRVKEGDFFQLKTLMGMLVFAVFLGVINWAISEPTTYMREVKNIISAPSNALTEIIAKSLQANVEALKKIDNGEKFHIAHLIDQSYYAITLFYNTAFKDLGLMIFFELLPQLILFLLLIIAQVLFIALVLIIVLMVFIETKVWLALGIIVLPLGLFPQTKGMLFSYIKKLLSLTFYQPCLMLVAFLNFAVINSMTARIPSTDEIKRGAFDASKASKTIIDTGFFDLLGHMLVLILSSLMCFYLVKRIPDFINCIFGTSGGVGAVTEMMQKIGMTAGGVVVGGSAVMAANRDQSGLSECRRRTSRCESRSRSSSYNGGYRGLKCCG</sequence>